<dbReference type="InterPro" id="IPR017939">
    <property type="entry name" value="G-Glutamylcylcotransferase"/>
</dbReference>
<dbReference type="PANTHER" id="PTHR12935:SF0">
    <property type="entry name" value="GAMMA-GLUTAMYLCYCLOTRANSFERASE"/>
    <property type="match status" value="1"/>
</dbReference>
<evidence type="ECO:0000256" key="2">
    <source>
        <dbReference type="PIRSR" id="PIRSR617939-1"/>
    </source>
</evidence>
<dbReference type="Pfam" id="PF06094">
    <property type="entry name" value="GGACT"/>
    <property type="match status" value="1"/>
</dbReference>
<comment type="caution">
    <text evidence="6">The sequence shown here is derived from an EMBL/GenBank/DDBJ whole genome shotgun (WGS) entry which is preliminary data.</text>
</comment>
<dbReference type="InterPro" id="IPR009288">
    <property type="entry name" value="AIG2-like_dom"/>
</dbReference>
<protein>
    <submittedName>
        <fullName evidence="6">Gamma-glutamylcyclotransferase</fullName>
    </submittedName>
</protein>
<sequence length="169" mass="18750">MSEKLYFAYGSNMNLDQMAFRCPDAEVVGVARVDDHRLTFCGSGYAGVATILPQPGSHVDGVLWNISEADERHLDFYEGYPRLYGKEPIEVTDSSGQKMTVMVYTMNAPYKECPAPPSKAYLQGIVEGCRQNGIDPSPIQAEACRLVKEKAKQTPAHTKKSKKASREDR</sequence>
<keyword evidence="1" id="KW-0456">Lyase</keyword>
<feature type="region of interest" description="Disordered" evidence="4">
    <location>
        <begin position="148"/>
        <end position="169"/>
    </location>
</feature>
<dbReference type="InterPro" id="IPR036568">
    <property type="entry name" value="GGCT-like_sf"/>
</dbReference>
<feature type="domain" description="Gamma-glutamylcyclotransferase AIG2-like" evidence="5">
    <location>
        <begin position="6"/>
        <end position="121"/>
    </location>
</feature>
<proteinExistence type="predicted"/>
<dbReference type="Gene3D" id="3.10.490.10">
    <property type="entry name" value="Gamma-glutamyl cyclotransferase-like"/>
    <property type="match status" value="1"/>
</dbReference>
<name>A0A9D2E3F5_9FIRM</name>
<reference evidence="6" key="2">
    <citation type="submission" date="2021-04" db="EMBL/GenBank/DDBJ databases">
        <authorList>
            <person name="Gilroy R."/>
        </authorList>
    </citation>
    <scope>NUCLEOTIDE SEQUENCE</scope>
    <source>
        <strain evidence="6">ChiGjej4B4-18154</strain>
    </source>
</reference>
<evidence type="ECO:0000256" key="4">
    <source>
        <dbReference type="SAM" id="MobiDB-lite"/>
    </source>
</evidence>
<dbReference type="AlphaFoldDB" id="A0A9D2E3F5"/>
<evidence type="ECO:0000256" key="1">
    <source>
        <dbReference type="ARBA" id="ARBA00023239"/>
    </source>
</evidence>
<dbReference type="PANTHER" id="PTHR12935">
    <property type="entry name" value="GAMMA-GLUTAMYLCYCLOTRANSFERASE"/>
    <property type="match status" value="1"/>
</dbReference>
<dbReference type="SUPFAM" id="SSF110857">
    <property type="entry name" value="Gamma-glutamyl cyclotransferase-like"/>
    <property type="match status" value="1"/>
</dbReference>
<dbReference type="GO" id="GO:0003839">
    <property type="term" value="F:gamma-glutamylcyclotransferase activity"/>
    <property type="evidence" value="ECO:0007669"/>
    <property type="project" value="InterPro"/>
</dbReference>
<accession>A0A9D2E3F5</accession>
<evidence type="ECO:0000256" key="3">
    <source>
        <dbReference type="PIRSR" id="PIRSR617939-2"/>
    </source>
</evidence>
<dbReference type="EMBL" id="DXBV01000021">
    <property type="protein sequence ID" value="HIZ30071.1"/>
    <property type="molecule type" value="Genomic_DNA"/>
</dbReference>
<feature type="active site" description="Proton acceptor" evidence="2">
    <location>
        <position position="78"/>
    </location>
</feature>
<evidence type="ECO:0000313" key="6">
    <source>
        <dbReference type="EMBL" id="HIZ30071.1"/>
    </source>
</evidence>
<dbReference type="CDD" id="cd06661">
    <property type="entry name" value="GGCT_like"/>
    <property type="match status" value="1"/>
</dbReference>
<evidence type="ECO:0000313" key="7">
    <source>
        <dbReference type="Proteomes" id="UP000824035"/>
    </source>
</evidence>
<feature type="binding site" evidence="3">
    <location>
        <begin position="6"/>
        <end position="11"/>
    </location>
    <ligand>
        <name>substrate</name>
    </ligand>
</feature>
<feature type="binding site" evidence="3">
    <location>
        <position position="121"/>
    </location>
    <ligand>
        <name>substrate</name>
    </ligand>
</feature>
<organism evidence="6 7">
    <name type="scientific">Candidatus Allofournierella merdipullorum</name>
    <dbReference type="NCBI Taxonomy" id="2838595"/>
    <lineage>
        <taxon>Bacteria</taxon>
        <taxon>Bacillati</taxon>
        <taxon>Bacillota</taxon>
        <taxon>Clostridia</taxon>
        <taxon>Eubacteriales</taxon>
        <taxon>Oscillospiraceae</taxon>
        <taxon>Allofournierella</taxon>
    </lineage>
</organism>
<gene>
    <name evidence="6" type="ORF">H9813_02405</name>
</gene>
<evidence type="ECO:0000259" key="5">
    <source>
        <dbReference type="Pfam" id="PF06094"/>
    </source>
</evidence>
<dbReference type="InterPro" id="IPR013024">
    <property type="entry name" value="GGCT-like"/>
</dbReference>
<dbReference type="Proteomes" id="UP000824035">
    <property type="component" value="Unassembled WGS sequence"/>
</dbReference>
<reference evidence="6" key="1">
    <citation type="journal article" date="2021" name="PeerJ">
        <title>Extensive microbial diversity within the chicken gut microbiome revealed by metagenomics and culture.</title>
        <authorList>
            <person name="Gilroy R."/>
            <person name="Ravi A."/>
            <person name="Getino M."/>
            <person name="Pursley I."/>
            <person name="Horton D.L."/>
            <person name="Alikhan N.F."/>
            <person name="Baker D."/>
            <person name="Gharbi K."/>
            <person name="Hall N."/>
            <person name="Watson M."/>
            <person name="Adriaenssens E.M."/>
            <person name="Foster-Nyarko E."/>
            <person name="Jarju S."/>
            <person name="Secka A."/>
            <person name="Antonio M."/>
            <person name="Oren A."/>
            <person name="Chaudhuri R.R."/>
            <person name="La Ragione R."/>
            <person name="Hildebrand F."/>
            <person name="Pallen M.J."/>
        </authorList>
    </citation>
    <scope>NUCLEOTIDE SEQUENCE</scope>
    <source>
        <strain evidence="6">ChiGjej4B4-18154</strain>
    </source>
</reference>